<dbReference type="EMBL" id="MT740307">
    <property type="protein sequence ID" value="QNR53835.1"/>
    <property type="molecule type" value="Genomic_DNA"/>
</dbReference>
<evidence type="ECO:0000313" key="1">
    <source>
        <dbReference type="EMBL" id="QNR53835.1"/>
    </source>
</evidence>
<organism evidence="1 2">
    <name type="scientific">Pseudomonas phage phiK7A1</name>
    <dbReference type="NCBI Taxonomy" id="2759194"/>
    <lineage>
        <taxon>Viruses</taxon>
        <taxon>Duplodnaviria</taxon>
        <taxon>Heunggongvirae</taxon>
        <taxon>Uroviricota</taxon>
        <taxon>Caudoviricetes</taxon>
        <taxon>Vandenendeviridae</taxon>
        <taxon>Gorskivirinae</taxon>
        <taxon>Torinovirus</taxon>
        <taxon>Torinovirus K7A1</taxon>
    </lineage>
</organism>
<keyword evidence="2" id="KW-1185">Reference proteome</keyword>
<name>A0A7H0XFP5_9CAUD</name>
<protein>
    <submittedName>
        <fullName evidence="1">Uncharacterized protein</fullName>
    </submittedName>
</protein>
<dbReference type="Proteomes" id="UP000516415">
    <property type="component" value="Segment"/>
</dbReference>
<proteinExistence type="predicted"/>
<reference evidence="1 2" key="1">
    <citation type="submission" date="2020-07" db="EMBL/GenBank/DDBJ databases">
        <authorList>
            <person name="Martino G."/>
            <person name="Holtappels D."/>
            <person name="Wagemans J."/>
            <person name="Lavigne R."/>
            <person name="Turina M."/>
            <person name="Ciuffo M."/>
        </authorList>
    </citation>
    <scope>NUCLEOTIDE SEQUENCE [LARGE SCALE GENOMIC DNA]</scope>
</reference>
<evidence type="ECO:0000313" key="2">
    <source>
        <dbReference type="Proteomes" id="UP000516415"/>
    </source>
</evidence>
<sequence>MYRNCHSQRTKEMMQTRTEHNLFELDGLIAMLQEIREIQGNAPVLAPTGPDNYRRISHLTLQQLANADGEVDIYLTIETFPNKEIV</sequence>
<gene>
    <name evidence="1" type="ORF">phiK7A1_045c</name>
</gene>
<accession>A0A7H0XFP5</accession>